<reference evidence="2" key="1">
    <citation type="journal article" date="2019" name="Int. J. Syst. Evol. Microbiol.">
        <title>The Global Catalogue of Microorganisms (GCM) 10K type strain sequencing project: providing services to taxonomists for standard genome sequencing and annotation.</title>
        <authorList>
            <consortium name="The Broad Institute Genomics Platform"/>
            <consortium name="The Broad Institute Genome Sequencing Center for Infectious Disease"/>
            <person name="Wu L."/>
            <person name="Ma J."/>
        </authorList>
    </citation>
    <scope>NUCLEOTIDE SEQUENCE [LARGE SCALE GENOMIC DNA]</scope>
    <source>
        <strain evidence="2">CCM 7491</strain>
    </source>
</reference>
<evidence type="ECO:0000313" key="2">
    <source>
        <dbReference type="Proteomes" id="UP001595681"/>
    </source>
</evidence>
<dbReference type="RefSeq" id="WP_380799362.1">
    <property type="nucleotide sequence ID" value="NZ_JBHRVU010000005.1"/>
</dbReference>
<proteinExistence type="predicted"/>
<keyword evidence="2" id="KW-1185">Reference proteome</keyword>
<dbReference type="EMBL" id="JBHRVU010000005">
    <property type="protein sequence ID" value="MFC3443965.1"/>
    <property type="molecule type" value="Genomic_DNA"/>
</dbReference>
<dbReference type="Proteomes" id="UP001595681">
    <property type="component" value="Unassembled WGS sequence"/>
</dbReference>
<evidence type="ECO:0000313" key="1">
    <source>
        <dbReference type="EMBL" id="MFC3443965.1"/>
    </source>
</evidence>
<name>A0ABV7NLU2_9SPHN</name>
<gene>
    <name evidence="1" type="ORF">ACFOKF_22715</name>
</gene>
<accession>A0ABV7NLU2</accession>
<sequence>MEASDEGGAEKIEAIQLQYPVFPAMSFARIATWISHPLGADAFGLARSIHENIALGGSSLRSRFT</sequence>
<protein>
    <submittedName>
        <fullName evidence="1">Uncharacterized protein</fullName>
    </submittedName>
</protein>
<comment type="caution">
    <text evidence="1">The sequence shown here is derived from an EMBL/GenBank/DDBJ whole genome shotgun (WGS) entry which is preliminary data.</text>
</comment>
<organism evidence="1 2">
    <name type="scientific">Sphingobium rhizovicinum</name>
    <dbReference type="NCBI Taxonomy" id="432308"/>
    <lineage>
        <taxon>Bacteria</taxon>
        <taxon>Pseudomonadati</taxon>
        <taxon>Pseudomonadota</taxon>
        <taxon>Alphaproteobacteria</taxon>
        <taxon>Sphingomonadales</taxon>
        <taxon>Sphingomonadaceae</taxon>
        <taxon>Sphingobium</taxon>
    </lineage>
</organism>